<dbReference type="GO" id="GO:0008168">
    <property type="term" value="F:methyltransferase activity"/>
    <property type="evidence" value="ECO:0007669"/>
    <property type="project" value="UniProtKB-KW"/>
</dbReference>
<keyword evidence="2" id="KW-1185">Reference proteome</keyword>
<keyword evidence="1" id="KW-0808">Transferase</keyword>
<organism evidence="1 2">
    <name type="scientific">Nocardioides nanhaiensis</name>
    <dbReference type="NCBI Taxonomy" id="1476871"/>
    <lineage>
        <taxon>Bacteria</taxon>
        <taxon>Bacillati</taxon>
        <taxon>Actinomycetota</taxon>
        <taxon>Actinomycetes</taxon>
        <taxon>Propionibacteriales</taxon>
        <taxon>Nocardioidaceae</taxon>
        <taxon>Nocardioides</taxon>
    </lineage>
</organism>
<sequence length="331" mass="37228">MSSSSNLSPKQRAAQVLPGGVVERLDRVVFAARRARVRGTRRAAGVVGLNPDKRDDYYSVLPELEQIEQTRARWDKPSGLPGIDVDPDALGARLLELADRWEDDYRQRAGSWETNTSGAFGPGYPAFDSRTLYYVLREHKPRRYLEVGSGLSTYYAHLAGAANAAEGSPLEITCVEPYPYDALRGIPDVALVEDVVQNVPVSRFEELEAGDVLFIDSSHALKIDSDVAYLFMEVVPRVKPGVLVHIHDVPFPWNTPFPADFWLFGERWPVFWQEAMVVQAFLSHNSAFEILLSTPLLRHHDESVLTGRFPDYTPLAEDPNPPSSLWIRRRD</sequence>
<gene>
    <name evidence="1" type="ORF">GCM10023226_07000</name>
</gene>
<dbReference type="Proteomes" id="UP001500621">
    <property type="component" value="Unassembled WGS sequence"/>
</dbReference>
<dbReference type="Pfam" id="PF13578">
    <property type="entry name" value="Methyltransf_24"/>
    <property type="match status" value="1"/>
</dbReference>
<dbReference type="SUPFAM" id="SSF53335">
    <property type="entry name" value="S-adenosyl-L-methionine-dependent methyltransferases"/>
    <property type="match status" value="1"/>
</dbReference>
<reference evidence="2" key="1">
    <citation type="journal article" date="2019" name="Int. J. Syst. Evol. Microbiol.">
        <title>The Global Catalogue of Microorganisms (GCM) 10K type strain sequencing project: providing services to taxonomists for standard genome sequencing and annotation.</title>
        <authorList>
            <consortium name="The Broad Institute Genomics Platform"/>
            <consortium name="The Broad Institute Genome Sequencing Center for Infectious Disease"/>
            <person name="Wu L."/>
            <person name="Ma J."/>
        </authorList>
    </citation>
    <scope>NUCLEOTIDE SEQUENCE [LARGE SCALE GENOMIC DNA]</scope>
    <source>
        <strain evidence="2">JCM 18127</strain>
    </source>
</reference>
<protein>
    <submittedName>
        <fullName evidence="1">Class I SAM-dependent methyltransferase</fullName>
    </submittedName>
</protein>
<evidence type="ECO:0000313" key="1">
    <source>
        <dbReference type="EMBL" id="GAA4672693.1"/>
    </source>
</evidence>
<proteinExistence type="predicted"/>
<accession>A0ABP8VWU1</accession>
<keyword evidence="1" id="KW-0489">Methyltransferase</keyword>
<name>A0ABP8VWU1_9ACTN</name>
<comment type="caution">
    <text evidence="1">The sequence shown here is derived from an EMBL/GenBank/DDBJ whole genome shotgun (WGS) entry which is preliminary data.</text>
</comment>
<dbReference type="EMBL" id="BAABIM010000001">
    <property type="protein sequence ID" value="GAA4672693.1"/>
    <property type="molecule type" value="Genomic_DNA"/>
</dbReference>
<dbReference type="InterPro" id="IPR029063">
    <property type="entry name" value="SAM-dependent_MTases_sf"/>
</dbReference>
<dbReference type="RefSeq" id="WP_345262687.1">
    <property type="nucleotide sequence ID" value="NZ_BAABIM010000001.1"/>
</dbReference>
<dbReference type="GO" id="GO:0032259">
    <property type="term" value="P:methylation"/>
    <property type="evidence" value="ECO:0007669"/>
    <property type="project" value="UniProtKB-KW"/>
</dbReference>
<evidence type="ECO:0000313" key="2">
    <source>
        <dbReference type="Proteomes" id="UP001500621"/>
    </source>
</evidence>
<dbReference type="Gene3D" id="3.40.50.150">
    <property type="entry name" value="Vaccinia Virus protein VP39"/>
    <property type="match status" value="1"/>
</dbReference>